<evidence type="ECO:0000256" key="1">
    <source>
        <dbReference type="ARBA" id="ARBA00007074"/>
    </source>
</evidence>
<keyword evidence="4" id="KW-0788">Thiol protease</keyword>
<dbReference type="Proteomes" id="UP000019591">
    <property type="component" value="Chromosome"/>
</dbReference>
<dbReference type="eggNOG" id="COG0791">
    <property type="taxonomic scope" value="Bacteria"/>
</dbReference>
<evidence type="ECO:0000259" key="7">
    <source>
        <dbReference type="PROSITE" id="PS51935"/>
    </source>
</evidence>
<dbReference type="Pfam" id="PF08239">
    <property type="entry name" value="SH3_3"/>
    <property type="match status" value="2"/>
</dbReference>
<evidence type="ECO:0000256" key="4">
    <source>
        <dbReference type="ARBA" id="ARBA00022807"/>
    </source>
</evidence>
<evidence type="ECO:0000256" key="2">
    <source>
        <dbReference type="ARBA" id="ARBA00022670"/>
    </source>
</evidence>
<accession>W8TJN7</accession>
<dbReference type="KEGG" id="eac:EAL2_c11410"/>
<feature type="signal peptide" evidence="5">
    <location>
        <begin position="1"/>
        <end position="24"/>
    </location>
</feature>
<dbReference type="Gene3D" id="2.30.30.40">
    <property type="entry name" value="SH3 Domains"/>
    <property type="match status" value="2"/>
</dbReference>
<dbReference type="InterPro" id="IPR003646">
    <property type="entry name" value="SH3-like_bac-type"/>
</dbReference>
<dbReference type="SUPFAM" id="SSF54001">
    <property type="entry name" value="Cysteine proteinases"/>
    <property type="match status" value="1"/>
</dbReference>
<dbReference type="InterPro" id="IPR038765">
    <property type="entry name" value="Papain-like_cys_pep_sf"/>
</dbReference>
<dbReference type="PANTHER" id="PTHR47053:SF1">
    <property type="entry name" value="MUREIN DD-ENDOPEPTIDASE MEPH-RELATED"/>
    <property type="match status" value="1"/>
</dbReference>
<evidence type="ECO:0000313" key="9">
    <source>
        <dbReference type="Proteomes" id="UP000019591"/>
    </source>
</evidence>
<dbReference type="Pfam" id="PF00877">
    <property type="entry name" value="NLPC_P60"/>
    <property type="match status" value="1"/>
</dbReference>
<keyword evidence="2" id="KW-0645">Protease</keyword>
<dbReference type="AlphaFoldDB" id="W8TJN7"/>
<dbReference type="InterPro" id="IPR000064">
    <property type="entry name" value="NLP_P60_dom"/>
</dbReference>
<dbReference type="PATRIC" id="fig|1286171.3.peg.1089"/>
<dbReference type="SMART" id="SM00287">
    <property type="entry name" value="SH3b"/>
    <property type="match status" value="2"/>
</dbReference>
<evidence type="ECO:0000313" key="8">
    <source>
        <dbReference type="EMBL" id="AHM56437.1"/>
    </source>
</evidence>
<feature type="chain" id="PRO_5004913255" evidence="5">
    <location>
        <begin position="25"/>
        <end position="293"/>
    </location>
</feature>
<feature type="domain" description="NlpC/P60" evidence="7">
    <location>
        <begin position="168"/>
        <end position="292"/>
    </location>
</feature>
<dbReference type="InterPro" id="IPR051202">
    <property type="entry name" value="Peptidase_C40"/>
</dbReference>
<dbReference type="RefSeq" id="WP_025435441.1">
    <property type="nucleotide sequence ID" value="NZ_CP007452.1"/>
</dbReference>
<dbReference type="PROSITE" id="PS51781">
    <property type="entry name" value="SH3B"/>
    <property type="match status" value="1"/>
</dbReference>
<dbReference type="HOGENOM" id="CLU_016043_13_4_9"/>
<keyword evidence="3" id="KW-0378">Hydrolase</keyword>
<dbReference type="OrthoDB" id="9808890at2"/>
<evidence type="ECO:0000259" key="6">
    <source>
        <dbReference type="PROSITE" id="PS51781"/>
    </source>
</evidence>
<dbReference type="PANTHER" id="PTHR47053">
    <property type="entry name" value="MUREIN DD-ENDOPEPTIDASE MEPH-RELATED"/>
    <property type="match status" value="1"/>
</dbReference>
<comment type="similarity">
    <text evidence="1">Belongs to the peptidase C40 family.</text>
</comment>
<protein>
    <submittedName>
        <fullName evidence="8">Bacterial SH3 domain family protein</fullName>
    </submittedName>
</protein>
<dbReference type="InterPro" id="IPR036028">
    <property type="entry name" value="SH3-like_dom_sf"/>
</dbReference>
<name>W8TJN7_PEPAC</name>
<feature type="domain" description="SH3b" evidence="6">
    <location>
        <begin position="27"/>
        <end position="90"/>
    </location>
</feature>
<organism evidence="8 9">
    <name type="scientific">Peptoclostridium acidaminophilum DSM 3953</name>
    <dbReference type="NCBI Taxonomy" id="1286171"/>
    <lineage>
        <taxon>Bacteria</taxon>
        <taxon>Bacillati</taxon>
        <taxon>Bacillota</taxon>
        <taxon>Clostridia</taxon>
        <taxon>Peptostreptococcales</taxon>
        <taxon>Peptoclostridiaceae</taxon>
        <taxon>Peptoclostridium</taxon>
    </lineage>
</organism>
<evidence type="ECO:0000256" key="5">
    <source>
        <dbReference type="SAM" id="SignalP"/>
    </source>
</evidence>
<proteinExistence type="inferred from homology"/>
<keyword evidence="9" id="KW-1185">Reference proteome</keyword>
<gene>
    <name evidence="8" type="ORF">EAL2_c11410</name>
</gene>
<dbReference type="Gene3D" id="3.90.1720.10">
    <property type="entry name" value="endopeptidase domain like (from Nostoc punctiforme)"/>
    <property type="match status" value="1"/>
</dbReference>
<keyword evidence="5" id="KW-0732">Signal</keyword>
<sequence>MIKKIGAFFAILIALGLGSSSVFAQPFSIGKVQATALNVRKEASVSSTVISKLYNNNEVLIISKQQDWYQVRLSDGNEGWISSAYAGIVKEGIDGCVNADKVNARQEANTQSGILESLSKGKQLSVIEKSGDWYRVMFDGKTAYIYATYVDVPALSSQTQQTAVVSRGEGRSGISSYALNLLGKKYVWGASGPSTFDCSGFTRYVYKSAAGTELPHNSTAQSTVGTTVEKSNLAVGDLVFFTTDRSGKVNHAGIYVGNGMFAHASSAKGKVIVSDLKSGFYSETYKWAKRIGN</sequence>
<dbReference type="STRING" id="1286171.EAL2_c11410"/>
<dbReference type="PROSITE" id="PS51935">
    <property type="entry name" value="NLPC_P60"/>
    <property type="match status" value="1"/>
</dbReference>
<reference evidence="8 9" key="1">
    <citation type="journal article" date="2014" name="Genome Announc.">
        <title>Complete Genome Sequence of Amino Acid-Utilizing Eubacterium acidaminophilum al-2 (DSM 3953).</title>
        <authorList>
            <person name="Poehlein A."/>
            <person name="Andreesen J.R."/>
            <person name="Daniel R."/>
        </authorList>
    </citation>
    <scope>NUCLEOTIDE SEQUENCE [LARGE SCALE GENOMIC DNA]</scope>
    <source>
        <strain evidence="8 9">DSM 3953</strain>
    </source>
</reference>
<dbReference type="SUPFAM" id="SSF50044">
    <property type="entry name" value="SH3-domain"/>
    <property type="match status" value="1"/>
</dbReference>
<dbReference type="EMBL" id="CP007452">
    <property type="protein sequence ID" value="AHM56437.1"/>
    <property type="molecule type" value="Genomic_DNA"/>
</dbReference>
<evidence type="ECO:0000256" key="3">
    <source>
        <dbReference type="ARBA" id="ARBA00022801"/>
    </source>
</evidence>
<dbReference type="GO" id="GO:0008234">
    <property type="term" value="F:cysteine-type peptidase activity"/>
    <property type="evidence" value="ECO:0007669"/>
    <property type="project" value="UniProtKB-KW"/>
</dbReference>
<dbReference type="GO" id="GO:0006508">
    <property type="term" value="P:proteolysis"/>
    <property type="evidence" value="ECO:0007669"/>
    <property type="project" value="UniProtKB-KW"/>
</dbReference>